<evidence type="ECO:0000256" key="1">
    <source>
        <dbReference type="ARBA" id="ARBA00022468"/>
    </source>
</evidence>
<dbReference type="PANTHER" id="PTHR15711:SF22">
    <property type="entry name" value="RAP-GAP DOMAIN-CONTAINING PROTEIN"/>
    <property type="match status" value="1"/>
</dbReference>
<feature type="compositionally biased region" description="Low complexity" evidence="4">
    <location>
        <begin position="1039"/>
        <end position="1062"/>
    </location>
</feature>
<feature type="compositionally biased region" description="Polar residues" evidence="4">
    <location>
        <begin position="1063"/>
        <end position="1074"/>
    </location>
</feature>
<evidence type="ECO:0000256" key="2">
    <source>
        <dbReference type="ARBA" id="ARBA00023054"/>
    </source>
</evidence>
<feature type="compositionally biased region" description="Low complexity" evidence="4">
    <location>
        <begin position="1239"/>
        <end position="1258"/>
    </location>
</feature>
<feature type="coiled-coil region" evidence="3">
    <location>
        <begin position="1389"/>
        <end position="1440"/>
    </location>
</feature>
<feature type="compositionally biased region" description="Polar residues" evidence="4">
    <location>
        <begin position="1125"/>
        <end position="1148"/>
    </location>
</feature>
<proteinExistence type="predicted"/>
<dbReference type="PANTHER" id="PTHR15711">
    <property type="entry name" value="RAP GTPASE-ACTIVATING PROTEIN"/>
    <property type="match status" value="1"/>
</dbReference>
<sequence length="1446" mass="157626">MTPRMEYKPLLCKQEYAYTNTCPYFRNEIGGEVERKIALTRQNSSGHTCDTQSPTTATIVSTTLNGSPISGSSSASSSPLLSAAVPSSSDALTLDAHTPPLARGFSLLDSPETYWKNGFCPYRRTSTNVIERIDHGATFFKTFFYGKEHQNWFGVDEQLGPVAISIRREKVNLSGLANNGHAFLASTPSFSSMDNLIAEQHMYRIMIRTSELLPLRGSVLEDSIPALKSEKIKTLPTREVLEFVCPEIQLSSLHLGIQSGPCEEELIRLDEAYVQNKYKVGLMYCREGQQTEEDMYNNEEGGAAFNEFLELIGQKVRLKGFNQYKAGLCNKSKTISLNPEEHLLLEHIYHISIPSLFATDDSTGLYSVYTEHAGNELMFHVSTFLPFTPNNRQQLPRKRYIGNEIVTVVFQEPGALPFIPNLKSQFQHVFIVVRAHNPCSEHTQYSVAVSRSKSVPIFGPPIPKGARFAKTKGFADFLLTKIINAENAAHRSDKFVSMAVRTRQELLKDLATNFISSTTLDSGSKFSLFGKKKDKSRARFLPEAAGLRGALSWRVVVEDYGSSTKTKSRSNMVTSNQNYSSSKGTVALPVEIEALVAISPDSILVIQESHQHEVLFITAAKSVLGWTVTPNSIRIYFHQGEALILHSKDRETEDMSEIAHRLKAVTNGAVTQEFTLRRNQMGQLGFHVQHDGLITEVENFGYAWQTGLRQGSRLVEINKNPVSALSHEQMVELLKTSMTVTVTVIPPHPDASPRRGGRSLSPPRSSNSSGYGTGSSRKSLSEQHQPQPRLLGHQQHQPQILEQTSGGEGERWYELGNEAAPGLVPEDSSPPPLPTRIGSKGSAFQKVTSSSGGLSNSTSTSNKSSLNNANASPSIYQRPPPPRVTRPSQIVPNGGVVFSNYAAPTNFVSNPAPNYQNHQPSTTVKIVGNSTQGLRNPYTSHYSAPANRVNAPNAQKMVANRHGSNNTPTKLTAGVGGGGGGLSTYVVDGGHTTDSSSNSERFHAHRSEDELSGSSNSVSPQQQRRRRTNPHNTATSALGSSAHSRSGGSGGVNPPSSNGSRNQSPRTIARSATSAADEPVSSGIGVKKRSVSRNPNHRNSANLGSSSTFQEDLMKLISPEYNQDMDANSQKSKSSPVNLTSSVSISTNTPPPLGAAPQPQAISGKSASMSRTPPRAKSITELSLMKTRSRENIAGVGGSTTSGSPTTNNQMKLSGSSMADDSLSEGSFHMARPATVISNKSTDSSNMSVSSTSVNLSGKSDRSMGVPSTPGKKLLPNTPRVEPDNPDKTGRAHPMPLADERMDWTALVDTATRAIHFSADDSNVHNSQHQHQHQHPQASGSVPNKTEMRSRSTVVLNKADDHHRIKQNHYHSSQELNGPPFQNSDSKQNEKLNLLLDKLNKMESRLNSEAIEKTQLAEEVAALREENIRLQEESQTASQQLKKFTE</sequence>
<evidence type="ECO:0000313" key="8">
    <source>
        <dbReference type="Proteomes" id="UP000318571"/>
    </source>
</evidence>
<dbReference type="InterPro" id="IPR036034">
    <property type="entry name" value="PDZ_sf"/>
</dbReference>
<dbReference type="GO" id="GO:0005737">
    <property type="term" value="C:cytoplasm"/>
    <property type="evidence" value="ECO:0007669"/>
    <property type="project" value="TreeGrafter"/>
</dbReference>
<feature type="compositionally biased region" description="Polar residues" evidence="4">
    <location>
        <begin position="1092"/>
        <end position="1107"/>
    </location>
</feature>
<dbReference type="GO" id="GO:0005096">
    <property type="term" value="F:GTPase activator activity"/>
    <property type="evidence" value="ECO:0007669"/>
    <property type="project" value="UniProtKB-KW"/>
</dbReference>
<feature type="compositionally biased region" description="Low complexity" evidence="4">
    <location>
        <begin position="758"/>
        <end position="776"/>
    </location>
</feature>
<evidence type="ECO:0000256" key="4">
    <source>
        <dbReference type="SAM" id="MobiDB-lite"/>
    </source>
</evidence>
<dbReference type="Pfam" id="PF02145">
    <property type="entry name" value="Rap_GAP"/>
    <property type="match status" value="2"/>
</dbReference>
<protein>
    <recommendedName>
        <fullName evidence="9">Rap-GAP domain-containing protein</fullName>
    </recommendedName>
</protein>
<feature type="compositionally biased region" description="Polar residues" evidence="4">
    <location>
        <begin position="1012"/>
        <end position="1022"/>
    </location>
</feature>
<gene>
    <name evidence="7" type="ORF">TCAL_10580</name>
</gene>
<feature type="domain" description="PDZ" evidence="6">
    <location>
        <begin position="673"/>
        <end position="737"/>
    </location>
</feature>
<dbReference type="SMART" id="SM00228">
    <property type="entry name" value="PDZ"/>
    <property type="match status" value="1"/>
</dbReference>
<evidence type="ECO:0000256" key="3">
    <source>
        <dbReference type="SAM" id="Coils"/>
    </source>
</evidence>
<feature type="compositionally biased region" description="Polar residues" evidence="4">
    <location>
        <begin position="1370"/>
        <end position="1386"/>
    </location>
</feature>
<dbReference type="InterPro" id="IPR050989">
    <property type="entry name" value="Rap1_Ran_GAP"/>
</dbReference>
<feature type="compositionally biased region" description="Basic and acidic residues" evidence="4">
    <location>
        <begin position="1281"/>
        <end position="1290"/>
    </location>
</feature>
<dbReference type="EMBL" id="VCGU01000003">
    <property type="protein sequence ID" value="TRY78915.1"/>
    <property type="molecule type" value="Genomic_DNA"/>
</dbReference>
<keyword evidence="8" id="KW-1185">Reference proteome</keyword>
<feature type="region of interest" description="Disordered" evidence="4">
    <location>
        <begin position="983"/>
        <end position="1107"/>
    </location>
</feature>
<feature type="region of interest" description="Disordered" evidence="4">
    <location>
        <begin position="1323"/>
        <end position="1354"/>
    </location>
</feature>
<organism evidence="7 8">
    <name type="scientific">Tigriopus californicus</name>
    <name type="common">Marine copepod</name>
    <dbReference type="NCBI Taxonomy" id="6832"/>
    <lineage>
        <taxon>Eukaryota</taxon>
        <taxon>Metazoa</taxon>
        <taxon>Ecdysozoa</taxon>
        <taxon>Arthropoda</taxon>
        <taxon>Crustacea</taxon>
        <taxon>Multicrustacea</taxon>
        <taxon>Hexanauplia</taxon>
        <taxon>Copepoda</taxon>
        <taxon>Harpacticoida</taxon>
        <taxon>Harpacticidae</taxon>
        <taxon>Tigriopus</taxon>
    </lineage>
</organism>
<evidence type="ECO:0000313" key="7">
    <source>
        <dbReference type="EMBL" id="TRY78915.1"/>
    </source>
</evidence>
<feature type="compositionally biased region" description="Polar residues" evidence="4">
    <location>
        <begin position="1208"/>
        <end position="1219"/>
    </location>
</feature>
<dbReference type="PROSITE" id="PS50085">
    <property type="entry name" value="RAPGAP"/>
    <property type="match status" value="1"/>
</dbReference>
<dbReference type="Gene3D" id="2.30.42.10">
    <property type="match status" value="1"/>
</dbReference>
<dbReference type="Gene3D" id="3.40.50.11210">
    <property type="entry name" value="Rap/Ran-GAP"/>
    <property type="match status" value="1"/>
</dbReference>
<feature type="region of interest" description="Disordered" evidence="4">
    <location>
        <begin position="1193"/>
        <end position="1223"/>
    </location>
</feature>
<evidence type="ECO:0008006" key="9">
    <source>
        <dbReference type="Google" id="ProtNLM"/>
    </source>
</evidence>
<feature type="domain" description="Rap-GAP" evidence="5">
    <location>
        <begin position="266"/>
        <end position="510"/>
    </location>
</feature>
<dbReference type="InterPro" id="IPR035974">
    <property type="entry name" value="Rap/Ran-GAP_sf"/>
</dbReference>
<feature type="region of interest" description="Disordered" evidence="4">
    <location>
        <begin position="1125"/>
        <end position="1177"/>
    </location>
</feature>
<evidence type="ECO:0000259" key="5">
    <source>
        <dbReference type="PROSITE" id="PS50085"/>
    </source>
</evidence>
<dbReference type="Proteomes" id="UP000318571">
    <property type="component" value="Chromosome 11"/>
</dbReference>
<feature type="region of interest" description="Disordered" evidence="4">
    <location>
        <begin position="1368"/>
        <end position="1387"/>
    </location>
</feature>
<feature type="region of interest" description="Disordered" evidence="4">
    <location>
        <begin position="820"/>
        <end position="891"/>
    </location>
</feature>
<dbReference type="Pfam" id="PF00595">
    <property type="entry name" value="PDZ"/>
    <property type="match status" value="1"/>
</dbReference>
<dbReference type="PROSITE" id="PS50106">
    <property type="entry name" value="PDZ"/>
    <property type="match status" value="1"/>
</dbReference>
<keyword evidence="2 3" id="KW-0175">Coiled coil</keyword>
<reference evidence="7 8" key="1">
    <citation type="journal article" date="2018" name="Nat. Ecol. Evol.">
        <title>Genomic signatures of mitonuclear coevolution across populations of Tigriopus californicus.</title>
        <authorList>
            <person name="Barreto F.S."/>
            <person name="Watson E.T."/>
            <person name="Lima T.G."/>
            <person name="Willett C.S."/>
            <person name="Edmands S."/>
            <person name="Li W."/>
            <person name="Burton R.S."/>
        </authorList>
    </citation>
    <scope>NUCLEOTIDE SEQUENCE [LARGE SCALE GENOMIC DNA]</scope>
    <source>
        <strain evidence="7 8">San Diego</strain>
    </source>
</reference>
<feature type="non-terminal residue" evidence="7">
    <location>
        <position position="1446"/>
    </location>
</feature>
<dbReference type="InterPro" id="IPR001478">
    <property type="entry name" value="PDZ"/>
</dbReference>
<feature type="region of interest" description="Disordered" evidence="4">
    <location>
        <begin position="959"/>
        <end position="978"/>
    </location>
</feature>
<feature type="region of interest" description="Disordered" evidence="4">
    <location>
        <begin position="1239"/>
        <end position="1298"/>
    </location>
</feature>
<dbReference type="GO" id="GO:0051056">
    <property type="term" value="P:regulation of small GTPase mediated signal transduction"/>
    <property type="evidence" value="ECO:0007669"/>
    <property type="project" value="InterPro"/>
</dbReference>
<dbReference type="CDD" id="cd06745">
    <property type="entry name" value="PDZ_SIPA1-like"/>
    <property type="match status" value="1"/>
</dbReference>
<comment type="caution">
    <text evidence="7">The sequence shown here is derived from an EMBL/GenBank/DDBJ whole genome shotgun (WGS) entry which is preliminary data.</text>
</comment>
<dbReference type="STRING" id="6832.A0A553PMJ2"/>
<feature type="compositionally biased region" description="Low complexity" evidence="4">
    <location>
        <begin position="849"/>
        <end position="874"/>
    </location>
</feature>
<dbReference type="InterPro" id="IPR000331">
    <property type="entry name" value="Rap/Ran_GAP_dom"/>
</dbReference>
<feature type="compositionally biased region" description="Basic and acidic residues" evidence="4">
    <location>
        <begin position="1000"/>
        <end position="1009"/>
    </location>
</feature>
<evidence type="ECO:0000259" key="6">
    <source>
        <dbReference type="PROSITE" id="PS50106"/>
    </source>
</evidence>
<dbReference type="SUPFAM" id="SSF111347">
    <property type="entry name" value="Rap/Ran-GAP"/>
    <property type="match status" value="1"/>
</dbReference>
<keyword evidence="1" id="KW-0343">GTPase activation</keyword>
<feature type="region of interest" description="Disordered" evidence="4">
    <location>
        <begin position="744"/>
        <end position="798"/>
    </location>
</feature>
<dbReference type="SUPFAM" id="SSF50156">
    <property type="entry name" value="PDZ domain-like"/>
    <property type="match status" value="1"/>
</dbReference>
<name>A0A553PMJ2_TIGCA</name>
<accession>A0A553PMJ2</accession>